<keyword evidence="5" id="KW-0406">Ion transport</keyword>
<dbReference type="OrthoDB" id="9793396at2"/>
<reference evidence="8" key="2">
    <citation type="journal article" date="2017" name="Stand. Genomic Sci.">
        <title>Genome sequence of the sulfur-oxidizing Bathymodiolus thermophilus gill endosymbiont.</title>
        <authorList>
            <person name="Ponnudurai R."/>
            <person name="Sayavedra L."/>
            <person name="Kleiner M."/>
            <person name="Heiden S.E."/>
            <person name="Thurmer A."/>
            <person name="Felbeck H."/>
            <person name="Schluter R."/>
            <person name="Sievert S.M."/>
            <person name="Daniel R."/>
            <person name="Schweder T."/>
            <person name="Markert S."/>
        </authorList>
    </citation>
    <scope>NUCLEOTIDE SEQUENCE</scope>
    <source>
        <strain evidence="8">BAT/CrabSpa'14</strain>
    </source>
</reference>
<evidence type="ECO:0000256" key="4">
    <source>
        <dbReference type="ARBA" id="ARBA00022729"/>
    </source>
</evidence>
<feature type="chain" id="PRO_5044561924" description="High-affinity zinc uptake system protein ZnuA" evidence="6">
    <location>
        <begin position="20"/>
        <end position="284"/>
    </location>
</feature>
<protein>
    <recommendedName>
        <fullName evidence="2">High-affinity zinc uptake system protein ZnuA</fullName>
    </recommendedName>
</protein>
<reference evidence="7 10" key="3">
    <citation type="submission" date="2020-05" db="EMBL/GenBank/DDBJ databases">
        <authorList>
            <person name="Petersen J."/>
            <person name="Sayavedra L."/>
        </authorList>
    </citation>
    <scope>NUCLEOTIDE SEQUENCE [LARGE SCALE GENOMIC DNA]</scope>
    <source>
        <strain evidence="7">B thermophilus SOXS</strain>
    </source>
</reference>
<name>A0A1J5TSG8_9GAMM</name>
<keyword evidence="5" id="KW-0862">Zinc</keyword>
<accession>A0A1J5TSG8</accession>
<evidence type="ECO:0000313" key="8">
    <source>
        <dbReference type="EMBL" id="OIR23843.1"/>
    </source>
</evidence>
<reference evidence="9" key="1">
    <citation type="submission" date="2016-09" db="EMBL/GenBank/DDBJ databases">
        <title>Genome Sequence of Bathymodiolus thermophilus sulfur-oxidizing gill endosymbiont.</title>
        <authorList>
            <person name="Ponnudurai R."/>
            <person name="Kleiner M."/>
            <person name="Sayavedra L."/>
            <person name="Thuermer A."/>
            <person name="Felbeck H."/>
            <person name="Schlueter R."/>
            <person name="Schweder T."/>
            <person name="Markert S."/>
        </authorList>
    </citation>
    <scope>NUCLEOTIDE SEQUENCE [LARGE SCALE GENOMIC DNA]</scope>
    <source>
        <strain evidence="9">BAT/CrabSpa'14</strain>
    </source>
</reference>
<evidence type="ECO:0000256" key="3">
    <source>
        <dbReference type="ARBA" id="ARBA00022448"/>
    </source>
</evidence>
<dbReference type="GO" id="GO:0006829">
    <property type="term" value="P:zinc ion transport"/>
    <property type="evidence" value="ECO:0007669"/>
    <property type="project" value="UniProtKB-KW"/>
</dbReference>
<evidence type="ECO:0000313" key="9">
    <source>
        <dbReference type="Proteomes" id="UP000182798"/>
    </source>
</evidence>
<dbReference type="Gene3D" id="3.40.50.1980">
    <property type="entry name" value="Nitrogenase molybdenum iron protein domain"/>
    <property type="match status" value="2"/>
</dbReference>
<dbReference type="SUPFAM" id="SSF53807">
    <property type="entry name" value="Helical backbone' metal receptor"/>
    <property type="match status" value="1"/>
</dbReference>
<organism evidence="8 9">
    <name type="scientific">Bathymodiolus thermophilus thioautotrophic gill symbiont</name>
    <dbReference type="NCBI Taxonomy" id="2360"/>
    <lineage>
        <taxon>Bacteria</taxon>
        <taxon>Pseudomonadati</taxon>
        <taxon>Pseudomonadota</taxon>
        <taxon>Gammaproteobacteria</taxon>
        <taxon>sulfur-oxidizing symbionts</taxon>
    </lineage>
</organism>
<evidence type="ECO:0000313" key="10">
    <source>
        <dbReference type="Proteomes" id="UP000643672"/>
    </source>
</evidence>
<dbReference type="AlphaFoldDB" id="A0A1J5TSG8"/>
<proteinExistence type="inferred from homology"/>
<dbReference type="RefSeq" id="WP_071565215.1">
    <property type="nucleotide sequence ID" value="NZ_CAESAQ020000076.1"/>
</dbReference>
<feature type="signal peptide" evidence="6">
    <location>
        <begin position="1"/>
        <end position="19"/>
    </location>
</feature>
<dbReference type="EMBL" id="MIQH01001060">
    <property type="protein sequence ID" value="OIR23843.1"/>
    <property type="molecule type" value="Genomic_DNA"/>
</dbReference>
<dbReference type="EMBL" id="CAESAQ020000076">
    <property type="protein sequence ID" value="CAB5502171.1"/>
    <property type="molecule type" value="Genomic_DNA"/>
</dbReference>
<evidence type="ECO:0000313" key="7">
    <source>
        <dbReference type="EMBL" id="CAB5502171.1"/>
    </source>
</evidence>
<evidence type="ECO:0000256" key="2">
    <source>
        <dbReference type="ARBA" id="ARBA00015915"/>
    </source>
</evidence>
<dbReference type="InterPro" id="IPR006127">
    <property type="entry name" value="ZnuA-like"/>
</dbReference>
<dbReference type="PANTHER" id="PTHR42953:SF3">
    <property type="entry name" value="HIGH-AFFINITY ZINC UPTAKE SYSTEM PROTEIN ZNUA"/>
    <property type="match status" value="1"/>
</dbReference>
<comment type="caution">
    <text evidence="8">The sequence shown here is derived from an EMBL/GenBank/DDBJ whole genome shotgun (WGS) entry which is preliminary data.</text>
</comment>
<gene>
    <name evidence="8" type="ORF">BGC33_14060</name>
    <name evidence="7" type="ORF">THERMOS_1540</name>
</gene>
<evidence type="ECO:0000256" key="1">
    <source>
        <dbReference type="ARBA" id="ARBA00011028"/>
    </source>
</evidence>
<dbReference type="Proteomes" id="UP000643672">
    <property type="component" value="Unassembled WGS sequence"/>
</dbReference>
<keyword evidence="4 6" id="KW-0732">Signal</keyword>
<dbReference type="Pfam" id="PF01297">
    <property type="entry name" value="ZnuA"/>
    <property type="match status" value="1"/>
</dbReference>
<dbReference type="PANTHER" id="PTHR42953">
    <property type="entry name" value="HIGH-AFFINITY ZINC UPTAKE SYSTEM PROTEIN ZNUA-RELATED"/>
    <property type="match status" value="1"/>
</dbReference>
<keyword evidence="3" id="KW-0813">Transport</keyword>
<evidence type="ECO:0000256" key="6">
    <source>
        <dbReference type="SAM" id="SignalP"/>
    </source>
</evidence>
<dbReference type="GO" id="GO:0046872">
    <property type="term" value="F:metal ion binding"/>
    <property type="evidence" value="ECO:0007669"/>
    <property type="project" value="InterPro"/>
</dbReference>
<sequence length="284" mass="32282">MIFRTFLVAMLWFSTNIFAAPNIVVSIKPIHSIVSSLTQGITEPKLLLKANQSAHHAHLKPSQLSLLNQADLAIFIHPDFEEGLKKVLANLDVGKTLIIGNMKKISLIHNQHQKAINYHLWLDINNMQIFAKKLIEKLIEIDPDNRSKYTTNLNNFNKNSNTLKQTIGQKLSAYKSKTLASYADTFDYYTHANQLKKSVNITNYHDEKLSIFKMIKAKKTMKNTQTKCLLATTEVSKKRLHSLTEGLTINSTNIDIMGFDVAQGSEHYFKLMHNITNKVAQCLK</sequence>
<dbReference type="InterPro" id="IPR050492">
    <property type="entry name" value="Bact_metal-bind_prot9"/>
</dbReference>
<evidence type="ECO:0000256" key="5">
    <source>
        <dbReference type="ARBA" id="ARBA00022906"/>
    </source>
</evidence>
<keyword evidence="5" id="KW-0864">Zinc transport</keyword>
<keyword evidence="10" id="KW-1185">Reference proteome</keyword>
<comment type="similarity">
    <text evidence="1">Belongs to the bacterial solute-binding protein 9 family.</text>
</comment>
<dbReference type="Proteomes" id="UP000182798">
    <property type="component" value="Unassembled WGS sequence"/>
</dbReference>